<accession>A0A9P7TS15</accession>
<keyword evidence="2" id="KW-1185">Reference proteome</keyword>
<dbReference type="AlphaFoldDB" id="A0A9P7TS15"/>
<name>A0A9P7TS15_9HYPO</name>
<dbReference type="EMBL" id="SRQM01000544">
    <property type="protein sequence ID" value="KAG6108716.1"/>
    <property type="molecule type" value="Genomic_DNA"/>
</dbReference>
<sequence>MDVNEMDFDMMDVVEMDFVEMDFDEMDFDEMDVDEMVIKKDLNPQLRLFAHGVAIFLTRHRVTARPHPSLKAHYFDSSCGKEE</sequence>
<dbReference type="Proteomes" id="UP000732380">
    <property type="component" value="Unassembled WGS sequence"/>
</dbReference>
<evidence type="ECO:0000313" key="2">
    <source>
        <dbReference type="Proteomes" id="UP000732380"/>
    </source>
</evidence>
<organism evidence="1 2">
    <name type="scientific">Claviceps humidiphila</name>
    <dbReference type="NCBI Taxonomy" id="1294629"/>
    <lineage>
        <taxon>Eukaryota</taxon>
        <taxon>Fungi</taxon>
        <taxon>Dikarya</taxon>
        <taxon>Ascomycota</taxon>
        <taxon>Pezizomycotina</taxon>
        <taxon>Sordariomycetes</taxon>
        <taxon>Hypocreomycetidae</taxon>
        <taxon>Hypocreales</taxon>
        <taxon>Clavicipitaceae</taxon>
        <taxon>Claviceps</taxon>
    </lineage>
</organism>
<proteinExistence type="predicted"/>
<protein>
    <submittedName>
        <fullName evidence="1">Uncharacterized protein</fullName>
    </submittedName>
</protein>
<reference evidence="1 2" key="1">
    <citation type="journal article" date="2020" name="bioRxiv">
        <title>Whole genome comparisons of ergot fungi reveals the divergence and evolution of species within the genus Claviceps are the result of varying mechanisms driving genome evolution and host range expansion.</title>
        <authorList>
            <person name="Wyka S.A."/>
            <person name="Mondo S.J."/>
            <person name="Liu M."/>
            <person name="Dettman J."/>
            <person name="Nalam V."/>
            <person name="Broders K.D."/>
        </authorList>
    </citation>
    <scope>NUCLEOTIDE SEQUENCE [LARGE SCALE GENOMIC DNA]</scope>
    <source>
        <strain evidence="1 2">LM576</strain>
    </source>
</reference>
<comment type="caution">
    <text evidence="1">The sequence shown here is derived from an EMBL/GenBank/DDBJ whole genome shotgun (WGS) entry which is preliminary data.</text>
</comment>
<evidence type="ECO:0000313" key="1">
    <source>
        <dbReference type="EMBL" id="KAG6108716.1"/>
    </source>
</evidence>
<gene>
    <name evidence="1" type="ORF">E4U13_006318</name>
</gene>